<proteinExistence type="predicted"/>
<dbReference type="Proteomes" id="UP000020735">
    <property type="component" value="Unassembled WGS sequence"/>
</dbReference>
<gene>
    <name evidence="1" type="ORF">J529_3906</name>
</gene>
<organism evidence="1 2">
    <name type="scientific">Acinetobacter baumannii 99063</name>
    <dbReference type="NCBI Taxonomy" id="1310630"/>
    <lineage>
        <taxon>Bacteria</taxon>
        <taxon>Pseudomonadati</taxon>
        <taxon>Pseudomonadota</taxon>
        <taxon>Gammaproteobacteria</taxon>
        <taxon>Moraxellales</taxon>
        <taxon>Moraxellaceae</taxon>
        <taxon>Acinetobacter</taxon>
        <taxon>Acinetobacter calcoaceticus/baumannii complex</taxon>
    </lineage>
</organism>
<protein>
    <submittedName>
        <fullName evidence="1">Uncharacterized protein</fullName>
    </submittedName>
</protein>
<name>A0A009RWJ4_ACIBA</name>
<reference evidence="1 2" key="1">
    <citation type="submission" date="2014-02" db="EMBL/GenBank/DDBJ databases">
        <title>Comparative genomics and transcriptomics to identify genetic mechanisms underlying the emergence of carbapenem resistant Acinetobacter baumannii (CRAb).</title>
        <authorList>
            <person name="Harris A.D."/>
            <person name="Johnson K.J."/>
            <person name="George J."/>
            <person name="Shefchek K."/>
            <person name="Daugherty S.C."/>
            <person name="Parankush S."/>
            <person name="Sadzewicz L."/>
            <person name="Tallon L."/>
            <person name="Sengamalay N."/>
            <person name="Hazen T.H."/>
            <person name="Rasko D.A."/>
        </authorList>
    </citation>
    <scope>NUCLEOTIDE SEQUENCE [LARGE SCALE GENOMIC DNA]</scope>
    <source>
        <strain evidence="1 2">99063</strain>
    </source>
</reference>
<accession>A0A009RWJ4</accession>
<dbReference type="EMBL" id="JEXJ01000133">
    <property type="protein sequence ID" value="EXC45057.1"/>
    <property type="molecule type" value="Genomic_DNA"/>
</dbReference>
<comment type="caution">
    <text evidence="1">The sequence shown here is derived from an EMBL/GenBank/DDBJ whole genome shotgun (WGS) entry which is preliminary data.</text>
</comment>
<evidence type="ECO:0000313" key="1">
    <source>
        <dbReference type="EMBL" id="EXC45057.1"/>
    </source>
</evidence>
<dbReference type="AlphaFoldDB" id="A0A009RWJ4"/>
<sequence>MLNKISETVTYTTLFVATAQGRKLLFLKLDLKNQKFFFLSHRYT</sequence>
<evidence type="ECO:0000313" key="2">
    <source>
        <dbReference type="Proteomes" id="UP000020735"/>
    </source>
</evidence>